<dbReference type="GO" id="GO:0000175">
    <property type="term" value="F:3'-5'-RNA exonuclease activity"/>
    <property type="evidence" value="ECO:0007669"/>
    <property type="project" value="TreeGrafter"/>
</dbReference>
<feature type="domain" description="Endonuclease/exonuclease/phosphatase" evidence="2">
    <location>
        <begin position="13"/>
        <end position="268"/>
    </location>
</feature>
<name>A0A6N2SSZ8_9FIRM</name>
<dbReference type="EMBL" id="CACRSL010000003">
    <property type="protein sequence ID" value="VYS94940.1"/>
    <property type="molecule type" value="Genomic_DNA"/>
</dbReference>
<keyword evidence="3" id="KW-0255">Endonuclease</keyword>
<gene>
    <name evidence="3" type="ORF">AULFYP135_01036</name>
</gene>
<organism evidence="3">
    <name type="scientific">uncultured Anaerotruncus sp</name>
    <dbReference type="NCBI Taxonomy" id="905011"/>
    <lineage>
        <taxon>Bacteria</taxon>
        <taxon>Bacillati</taxon>
        <taxon>Bacillota</taxon>
        <taxon>Clostridia</taxon>
        <taxon>Eubacteriales</taxon>
        <taxon>Oscillospiraceae</taxon>
        <taxon>Anaerotruncus</taxon>
        <taxon>environmental samples</taxon>
    </lineage>
</organism>
<sequence length="303" mass="35130">MANFQGQAIKVVSFNVKRDMAFSIHKENRWERRRQLVSDVIRASGASIIGVQELLPEMKLDVQRLLSQEYSVFGNGRFFGVRPEDDEHSDIIVKNDDAQVRFCKTFWLSKDPEKNGSRAYFSVFPRICTVVEVTLKDTGRRIRVFNTHFDHICSFARNLGAQIILKYMDAYNQREPLPTILMGDLNARPGSRAVKILKENLHDYSTVHLNDVYSFFDPDAIYNTFHNFSGKQKHGRGPIDYIFVSDDFEVVESHIWAEDRDGRYPSDHYPLVATLRLKDPRPLSQEQEQEVLGEFPRPVFSHN</sequence>
<dbReference type="AlphaFoldDB" id="A0A6N2SSZ8"/>
<dbReference type="PANTHER" id="PTHR12121:SF36">
    <property type="entry name" value="ENDONUCLEASE_EXONUCLEASE_PHOSPHATASE DOMAIN-CONTAINING PROTEIN"/>
    <property type="match status" value="1"/>
</dbReference>
<dbReference type="InterPro" id="IPR050410">
    <property type="entry name" value="CCR4/nocturin_mRNA_transcr"/>
</dbReference>
<dbReference type="PANTHER" id="PTHR12121">
    <property type="entry name" value="CARBON CATABOLITE REPRESSOR PROTEIN 4"/>
    <property type="match status" value="1"/>
</dbReference>
<proteinExistence type="predicted"/>
<dbReference type="Pfam" id="PF03372">
    <property type="entry name" value="Exo_endo_phos"/>
    <property type="match status" value="1"/>
</dbReference>
<evidence type="ECO:0000259" key="2">
    <source>
        <dbReference type="Pfam" id="PF03372"/>
    </source>
</evidence>
<dbReference type="GO" id="GO:0004519">
    <property type="term" value="F:endonuclease activity"/>
    <property type="evidence" value="ECO:0007669"/>
    <property type="project" value="UniProtKB-KW"/>
</dbReference>
<keyword evidence="3" id="KW-0269">Exonuclease</keyword>
<reference evidence="3" key="1">
    <citation type="submission" date="2019-11" db="EMBL/GenBank/DDBJ databases">
        <authorList>
            <person name="Feng L."/>
        </authorList>
    </citation>
    <scope>NUCLEOTIDE SEQUENCE</scope>
    <source>
        <strain evidence="3">AundefinedLFYP135</strain>
    </source>
</reference>
<dbReference type="InterPro" id="IPR005135">
    <property type="entry name" value="Endo/exonuclease/phosphatase"/>
</dbReference>
<dbReference type="Gene3D" id="3.60.10.10">
    <property type="entry name" value="Endonuclease/exonuclease/phosphatase"/>
    <property type="match status" value="1"/>
</dbReference>
<dbReference type="CDD" id="cd09083">
    <property type="entry name" value="EEP-1"/>
    <property type="match status" value="1"/>
</dbReference>
<keyword evidence="3" id="KW-0540">Nuclease</keyword>
<feature type="region of interest" description="Disordered" evidence="1">
    <location>
        <begin position="282"/>
        <end position="303"/>
    </location>
</feature>
<protein>
    <submittedName>
        <fullName evidence="3">Endonuclease/Exonuclease/phosphatase family protein</fullName>
    </submittedName>
</protein>
<accession>A0A6N2SSZ8</accession>
<dbReference type="SUPFAM" id="SSF56219">
    <property type="entry name" value="DNase I-like"/>
    <property type="match status" value="1"/>
</dbReference>
<evidence type="ECO:0000313" key="3">
    <source>
        <dbReference type="EMBL" id="VYS94940.1"/>
    </source>
</evidence>
<keyword evidence="3" id="KW-0378">Hydrolase</keyword>
<dbReference type="InterPro" id="IPR036691">
    <property type="entry name" value="Endo/exonu/phosph_ase_sf"/>
</dbReference>
<evidence type="ECO:0000256" key="1">
    <source>
        <dbReference type="SAM" id="MobiDB-lite"/>
    </source>
</evidence>